<gene>
    <name evidence="1" type="ORF">J1N35_001517</name>
</gene>
<comment type="caution">
    <text evidence="1">The sequence shown here is derived from an EMBL/GenBank/DDBJ whole genome shotgun (WGS) entry which is preliminary data.</text>
</comment>
<reference evidence="1 2" key="1">
    <citation type="journal article" date="2021" name="Plant Biotechnol. J.">
        <title>Multi-omics assisted identification of the key and species-specific regulatory components of drought-tolerant mechanisms in Gossypium stocksii.</title>
        <authorList>
            <person name="Yu D."/>
            <person name="Ke L."/>
            <person name="Zhang D."/>
            <person name="Wu Y."/>
            <person name="Sun Y."/>
            <person name="Mei J."/>
            <person name="Sun J."/>
            <person name="Sun Y."/>
        </authorList>
    </citation>
    <scope>NUCLEOTIDE SEQUENCE [LARGE SCALE GENOMIC DNA]</scope>
    <source>
        <strain evidence="2">cv. E1</strain>
        <tissue evidence="1">Leaf</tissue>
    </source>
</reference>
<evidence type="ECO:0000313" key="2">
    <source>
        <dbReference type="Proteomes" id="UP000828251"/>
    </source>
</evidence>
<sequence length="118" mass="13985">MCEKVYGQLEEFWIKGCVGEWVQWLTWVFEQFNQSQCIIFCCVIWAIWGARNKRVHENRVSTGKEIAEFVIKCIDEIIGCIDKYSVKPIRRIGWRYPPEAFVKINFDGAYNERQKQAA</sequence>
<protein>
    <submittedName>
        <fullName evidence="1">Uncharacterized protein</fullName>
    </submittedName>
</protein>
<evidence type="ECO:0000313" key="1">
    <source>
        <dbReference type="EMBL" id="KAH1130139.1"/>
    </source>
</evidence>
<dbReference type="OrthoDB" id="1002158at2759"/>
<dbReference type="AlphaFoldDB" id="A0A9D3WK86"/>
<organism evidence="1 2">
    <name type="scientific">Gossypium stocksii</name>
    <dbReference type="NCBI Taxonomy" id="47602"/>
    <lineage>
        <taxon>Eukaryota</taxon>
        <taxon>Viridiplantae</taxon>
        <taxon>Streptophyta</taxon>
        <taxon>Embryophyta</taxon>
        <taxon>Tracheophyta</taxon>
        <taxon>Spermatophyta</taxon>
        <taxon>Magnoliopsida</taxon>
        <taxon>eudicotyledons</taxon>
        <taxon>Gunneridae</taxon>
        <taxon>Pentapetalae</taxon>
        <taxon>rosids</taxon>
        <taxon>malvids</taxon>
        <taxon>Malvales</taxon>
        <taxon>Malvaceae</taxon>
        <taxon>Malvoideae</taxon>
        <taxon>Gossypium</taxon>
    </lineage>
</organism>
<name>A0A9D3WK86_9ROSI</name>
<proteinExistence type="predicted"/>
<accession>A0A9D3WK86</accession>
<dbReference type="Proteomes" id="UP000828251">
    <property type="component" value="Unassembled WGS sequence"/>
</dbReference>
<dbReference type="EMBL" id="JAIQCV010000001">
    <property type="protein sequence ID" value="KAH1130139.1"/>
    <property type="molecule type" value="Genomic_DNA"/>
</dbReference>
<keyword evidence="2" id="KW-1185">Reference proteome</keyword>